<accession>A0A512DVH1</accession>
<evidence type="ECO:0000256" key="11">
    <source>
        <dbReference type="ARBA" id="ARBA00022884"/>
    </source>
</evidence>
<dbReference type="NCBIfam" id="NF045760">
    <property type="entry name" value="YtpR"/>
    <property type="match status" value="1"/>
</dbReference>
<dbReference type="InterPro" id="IPR002547">
    <property type="entry name" value="tRNA-bd_dom"/>
</dbReference>
<dbReference type="InterPro" id="IPR005121">
    <property type="entry name" value="Fdx_antiC-bd"/>
</dbReference>
<evidence type="ECO:0000256" key="15">
    <source>
        <dbReference type="HAMAP-Rule" id="MF_00283"/>
    </source>
</evidence>
<sequence>MKFTLSWLKAHLDTGADVDTISEKLTALGLEVEEVIDRSKGLEPFKVAYVVSAEKHPDADKLRVCMVDTGSETVQVVCGAPNARTGMKGVFAPAGTTIPATGVELKKGVIRGVESNGMLCSEREMGLSDEHNGIIDLPEDAPVGAPFASVLGLDDPLVDISLTPDRADCAGVRGVARDLSAAGLGPLKPIDTTPVPGGFASPVTVSLDFPEGEASACPMFVGRLIRGVRNGPSPRWLQDRLLSIGLRPISALVDITNLMTFDVARPLHVFDAGKLHGGLIVRPAKAGETLMALNGKEYTLEPGMTVIADDSGVVSLGAVMGGESTGVTETTTDVFLEAALFDPVRTAQTGRRLSIDSDARYRFERGVDPAFVVAGAEIATRLILEICGGCPSELVIAGQEPEWHRTLTLRPERVLGLGGVDVPVPEQIRILEALGCGVKTRDDGVMEVSIPSWRADIHGEADLVEEILRVNGYDHIPAIPLERTSAITKPALNVKQKRVVTAKRVLAERGLSEAVTWSFMSSAHIDLFGGVPDELRLLNPISADLDVMRPSILPNLIQAVGRNADRGYADAGLFEVGPMFRDPSPQGQDTVAAGVRSGVMVPRQWAEKQRPVDAFDAKADALAVLDQVGAPTTNLQFTTDAPGWYHPGRSGVLRLGPTVLARFGEMHPEVLEVLGVKGPVVAFEVMLDAVPLPKKKGGTARPLLRLSMFQPVQRDFAFLVDASVEAEKLVRAAKGADKTLISDVAVFDVYQGQGIEPGRKSLAIAVTIQPTAKPLTEPEIDAIGAKIVAAVAKATGGTLRS</sequence>
<evidence type="ECO:0000313" key="21">
    <source>
        <dbReference type="Proteomes" id="UP000321523"/>
    </source>
</evidence>
<dbReference type="SUPFAM" id="SSF56037">
    <property type="entry name" value="PheT/TilS domain"/>
    <property type="match status" value="1"/>
</dbReference>
<keyword evidence="11 16" id="KW-0694">RNA-binding</keyword>
<evidence type="ECO:0000256" key="16">
    <source>
        <dbReference type="PROSITE-ProRule" id="PRU00209"/>
    </source>
</evidence>
<comment type="subunit">
    <text evidence="3 15">Tetramer of two alpha and two beta subunits.</text>
</comment>
<dbReference type="InterPro" id="IPR005147">
    <property type="entry name" value="tRNA_synthase_B5-dom"/>
</dbReference>
<keyword evidence="5 16" id="KW-0820">tRNA-binding</keyword>
<keyword evidence="8 15" id="KW-0547">Nucleotide-binding</keyword>
<evidence type="ECO:0000313" key="20">
    <source>
        <dbReference type="EMBL" id="GEO40457.1"/>
    </source>
</evidence>
<dbReference type="OrthoDB" id="9805455at2"/>
<feature type="binding site" evidence="15">
    <location>
        <position position="466"/>
    </location>
    <ligand>
        <name>Mg(2+)</name>
        <dbReference type="ChEBI" id="CHEBI:18420"/>
        <note>shared with alpha subunit</note>
    </ligand>
</feature>
<dbReference type="PANTHER" id="PTHR10947">
    <property type="entry name" value="PHENYLALANYL-TRNA SYNTHETASE BETA CHAIN AND LEUCINE-RICH REPEAT-CONTAINING PROTEIN 47"/>
    <property type="match status" value="1"/>
</dbReference>
<dbReference type="GO" id="GO:0004826">
    <property type="term" value="F:phenylalanine-tRNA ligase activity"/>
    <property type="evidence" value="ECO:0007669"/>
    <property type="project" value="UniProtKB-UniRule"/>
</dbReference>
<dbReference type="Gene3D" id="3.30.56.10">
    <property type="match status" value="2"/>
</dbReference>
<proteinExistence type="inferred from homology"/>
<dbReference type="NCBIfam" id="TIGR00472">
    <property type="entry name" value="pheT_bact"/>
    <property type="match status" value="1"/>
</dbReference>
<dbReference type="Proteomes" id="UP000321523">
    <property type="component" value="Unassembled WGS sequence"/>
</dbReference>
<dbReference type="SUPFAM" id="SSF50249">
    <property type="entry name" value="Nucleic acid-binding proteins"/>
    <property type="match status" value="1"/>
</dbReference>
<evidence type="ECO:0000256" key="8">
    <source>
        <dbReference type="ARBA" id="ARBA00022741"/>
    </source>
</evidence>
<dbReference type="GO" id="GO:0006432">
    <property type="term" value="P:phenylalanyl-tRNA aminoacylation"/>
    <property type="evidence" value="ECO:0007669"/>
    <property type="project" value="UniProtKB-UniRule"/>
</dbReference>
<dbReference type="EMBL" id="BJYZ01000021">
    <property type="protein sequence ID" value="GEO40457.1"/>
    <property type="molecule type" value="Genomic_DNA"/>
</dbReference>
<dbReference type="InterPro" id="IPR009061">
    <property type="entry name" value="DNA-bd_dom_put_sf"/>
</dbReference>
<keyword evidence="6 15" id="KW-0436">Ligase</keyword>
<keyword evidence="9 15" id="KW-0067">ATP-binding</keyword>
<keyword evidence="4 15" id="KW-0963">Cytoplasm</keyword>
<dbReference type="InterPro" id="IPR004532">
    <property type="entry name" value="Phe-tRNA-ligase_IIc_bsu_bact"/>
</dbReference>
<keyword evidence="21" id="KW-1185">Reference proteome</keyword>
<feature type="domain" description="TRNA-binding" evidence="17">
    <location>
        <begin position="39"/>
        <end position="148"/>
    </location>
</feature>
<evidence type="ECO:0000256" key="1">
    <source>
        <dbReference type="ARBA" id="ARBA00004496"/>
    </source>
</evidence>
<comment type="caution">
    <text evidence="20">The sequence shown here is derived from an EMBL/GenBank/DDBJ whole genome shotgun (WGS) entry which is preliminary data.</text>
</comment>
<dbReference type="InterPro" id="IPR012340">
    <property type="entry name" value="NA-bd_OB-fold"/>
</dbReference>
<keyword evidence="12 15" id="KW-0648">Protein biosynthesis</keyword>
<dbReference type="Pfam" id="PF17759">
    <property type="entry name" value="tRNA_synthFbeta"/>
    <property type="match status" value="1"/>
</dbReference>
<evidence type="ECO:0000259" key="17">
    <source>
        <dbReference type="PROSITE" id="PS50886"/>
    </source>
</evidence>
<evidence type="ECO:0000256" key="2">
    <source>
        <dbReference type="ARBA" id="ARBA00008653"/>
    </source>
</evidence>
<dbReference type="SUPFAM" id="SSF46955">
    <property type="entry name" value="Putative DNA-binding domain"/>
    <property type="match status" value="1"/>
</dbReference>
<dbReference type="PROSITE" id="PS51447">
    <property type="entry name" value="FDX_ACB"/>
    <property type="match status" value="1"/>
</dbReference>
<dbReference type="SMART" id="SM00896">
    <property type="entry name" value="FDX-ACB"/>
    <property type="match status" value="1"/>
</dbReference>
<dbReference type="HAMAP" id="MF_00283">
    <property type="entry name" value="Phe_tRNA_synth_beta1"/>
    <property type="match status" value="1"/>
</dbReference>
<dbReference type="InterPro" id="IPR045864">
    <property type="entry name" value="aa-tRNA-synth_II/BPL/LPL"/>
</dbReference>
<dbReference type="SUPFAM" id="SSF54991">
    <property type="entry name" value="Anticodon-binding domain of PheRS"/>
    <property type="match status" value="1"/>
</dbReference>
<dbReference type="CDD" id="cd00769">
    <property type="entry name" value="PheRS_beta_core"/>
    <property type="match status" value="1"/>
</dbReference>
<dbReference type="GO" id="GO:0005524">
    <property type="term" value="F:ATP binding"/>
    <property type="evidence" value="ECO:0007669"/>
    <property type="project" value="UniProtKB-UniRule"/>
</dbReference>
<dbReference type="RefSeq" id="WP_044430020.1">
    <property type="nucleotide sequence ID" value="NZ_BJYZ01000021.1"/>
</dbReference>
<feature type="binding site" evidence="15">
    <location>
        <position position="462"/>
    </location>
    <ligand>
        <name>Mg(2+)</name>
        <dbReference type="ChEBI" id="CHEBI:18420"/>
        <note>shared with alpha subunit</note>
    </ligand>
</feature>
<dbReference type="CDD" id="cd02796">
    <property type="entry name" value="tRNA_bind_bactPheRS"/>
    <property type="match status" value="1"/>
</dbReference>
<dbReference type="Gene3D" id="3.30.70.380">
    <property type="entry name" value="Ferrodoxin-fold anticodon-binding domain"/>
    <property type="match status" value="1"/>
</dbReference>
<dbReference type="Pfam" id="PF03484">
    <property type="entry name" value="B5"/>
    <property type="match status" value="1"/>
</dbReference>
<dbReference type="Gene3D" id="3.50.40.10">
    <property type="entry name" value="Phenylalanyl-trna Synthetase, Chain B, domain 3"/>
    <property type="match status" value="1"/>
</dbReference>
<dbReference type="PROSITE" id="PS50886">
    <property type="entry name" value="TRBD"/>
    <property type="match status" value="1"/>
</dbReference>
<dbReference type="PANTHER" id="PTHR10947:SF0">
    <property type="entry name" value="PHENYLALANINE--TRNA LIGASE BETA SUBUNIT"/>
    <property type="match status" value="1"/>
</dbReference>
<dbReference type="GO" id="GO:0000287">
    <property type="term" value="F:magnesium ion binding"/>
    <property type="evidence" value="ECO:0007669"/>
    <property type="project" value="UniProtKB-UniRule"/>
</dbReference>
<evidence type="ECO:0000256" key="14">
    <source>
        <dbReference type="ARBA" id="ARBA00049255"/>
    </source>
</evidence>
<evidence type="ECO:0000256" key="6">
    <source>
        <dbReference type="ARBA" id="ARBA00022598"/>
    </source>
</evidence>
<feature type="binding site" evidence="15">
    <location>
        <position position="456"/>
    </location>
    <ligand>
        <name>Mg(2+)</name>
        <dbReference type="ChEBI" id="CHEBI:18420"/>
        <note>shared with alpha subunit</note>
    </ligand>
</feature>
<name>A0A512DVH1_9PROT</name>
<dbReference type="GO" id="GO:0000049">
    <property type="term" value="F:tRNA binding"/>
    <property type="evidence" value="ECO:0007669"/>
    <property type="project" value="UniProtKB-UniRule"/>
</dbReference>
<comment type="subcellular location">
    <subcellularLocation>
        <location evidence="1 15">Cytoplasm</location>
    </subcellularLocation>
</comment>
<dbReference type="FunFam" id="2.40.50.140:FF:000045">
    <property type="entry name" value="Phenylalanine--tRNA ligase beta subunit"/>
    <property type="match status" value="1"/>
</dbReference>
<evidence type="ECO:0000256" key="5">
    <source>
        <dbReference type="ARBA" id="ARBA00022555"/>
    </source>
</evidence>
<dbReference type="SUPFAM" id="SSF55681">
    <property type="entry name" value="Class II aaRS and biotin synthetases"/>
    <property type="match status" value="1"/>
</dbReference>
<keyword evidence="13 15" id="KW-0030">Aminoacyl-tRNA synthetase</keyword>
<dbReference type="InterPro" id="IPR041616">
    <property type="entry name" value="PheRS_beta_core"/>
</dbReference>
<dbReference type="InterPro" id="IPR036690">
    <property type="entry name" value="Fdx_antiC-bd_sf"/>
</dbReference>
<dbReference type="Pfam" id="PF03483">
    <property type="entry name" value="B3_4"/>
    <property type="match status" value="1"/>
</dbReference>
<evidence type="ECO:0000256" key="4">
    <source>
        <dbReference type="ARBA" id="ARBA00022490"/>
    </source>
</evidence>
<dbReference type="Pfam" id="PF03147">
    <property type="entry name" value="FDX-ACB"/>
    <property type="match status" value="1"/>
</dbReference>
<evidence type="ECO:0000259" key="19">
    <source>
        <dbReference type="PROSITE" id="PS51483"/>
    </source>
</evidence>
<feature type="binding site" evidence="15">
    <location>
        <position position="465"/>
    </location>
    <ligand>
        <name>Mg(2+)</name>
        <dbReference type="ChEBI" id="CHEBI:18420"/>
        <note>shared with alpha subunit</note>
    </ligand>
</feature>
<evidence type="ECO:0000259" key="18">
    <source>
        <dbReference type="PROSITE" id="PS51447"/>
    </source>
</evidence>
<dbReference type="PROSITE" id="PS51483">
    <property type="entry name" value="B5"/>
    <property type="match status" value="1"/>
</dbReference>
<dbReference type="InterPro" id="IPR033714">
    <property type="entry name" value="tRNA_bind_bactPheRS"/>
</dbReference>
<comment type="catalytic activity">
    <reaction evidence="14 15">
        <text>tRNA(Phe) + L-phenylalanine + ATP = L-phenylalanyl-tRNA(Phe) + AMP + diphosphate + H(+)</text>
        <dbReference type="Rhea" id="RHEA:19413"/>
        <dbReference type="Rhea" id="RHEA-COMP:9668"/>
        <dbReference type="Rhea" id="RHEA-COMP:9699"/>
        <dbReference type="ChEBI" id="CHEBI:15378"/>
        <dbReference type="ChEBI" id="CHEBI:30616"/>
        <dbReference type="ChEBI" id="CHEBI:33019"/>
        <dbReference type="ChEBI" id="CHEBI:58095"/>
        <dbReference type="ChEBI" id="CHEBI:78442"/>
        <dbReference type="ChEBI" id="CHEBI:78531"/>
        <dbReference type="ChEBI" id="CHEBI:456215"/>
        <dbReference type="EC" id="6.1.1.20"/>
    </reaction>
</comment>
<evidence type="ECO:0000256" key="10">
    <source>
        <dbReference type="ARBA" id="ARBA00022842"/>
    </source>
</evidence>
<dbReference type="SMART" id="SM00874">
    <property type="entry name" value="B5"/>
    <property type="match status" value="1"/>
</dbReference>
<evidence type="ECO:0000256" key="13">
    <source>
        <dbReference type="ARBA" id="ARBA00023146"/>
    </source>
</evidence>
<dbReference type="InterPro" id="IPR020825">
    <property type="entry name" value="Phe-tRNA_synthase-like_B3/B4"/>
</dbReference>
<evidence type="ECO:0000256" key="7">
    <source>
        <dbReference type="ARBA" id="ARBA00022723"/>
    </source>
</evidence>
<dbReference type="SMART" id="SM00873">
    <property type="entry name" value="B3_4"/>
    <property type="match status" value="1"/>
</dbReference>
<comment type="similarity">
    <text evidence="2 15">Belongs to the phenylalanyl-tRNA synthetase beta subunit family. Type 1 subfamily.</text>
</comment>
<dbReference type="Gene3D" id="3.30.930.10">
    <property type="entry name" value="Bira Bifunctional Protein, Domain 2"/>
    <property type="match status" value="1"/>
</dbReference>
<evidence type="ECO:0000256" key="9">
    <source>
        <dbReference type="ARBA" id="ARBA00022840"/>
    </source>
</evidence>
<dbReference type="InterPro" id="IPR005146">
    <property type="entry name" value="B3/B4_tRNA-bd"/>
</dbReference>
<evidence type="ECO:0000256" key="3">
    <source>
        <dbReference type="ARBA" id="ARBA00011209"/>
    </source>
</evidence>
<evidence type="ECO:0000256" key="12">
    <source>
        <dbReference type="ARBA" id="ARBA00022917"/>
    </source>
</evidence>
<dbReference type="GO" id="GO:0009328">
    <property type="term" value="C:phenylalanine-tRNA ligase complex"/>
    <property type="evidence" value="ECO:0007669"/>
    <property type="project" value="TreeGrafter"/>
</dbReference>
<dbReference type="Pfam" id="PF01588">
    <property type="entry name" value="tRNA_bind"/>
    <property type="match status" value="1"/>
</dbReference>
<feature type="domain" description="FDX-ACB" evidence="18">
    <location>
        <begin position="707"/>
        <end position="800"/>
    </location>
</feature>
<feature type="domain" description="B5" evidence="19">
    <location>
        <begin position="402"/>
        <end position="478"/>
    </location>
</feature>
<protein>
    <recommendedName>
        <fullName evidence="15">Phenylalanine--tRNA ligase beta subunit</fullName>
        <ecNumber evidence="15">6.1.1.20</ecNumber>
    </recommendedName>
    <alternativeName>
        <fullName evidence="15">Phenylalanyl-tRNA synthetase beta subunit</fullName>
        <shortName evidence="15">PheRS</shortName>
    </alternativeName>
</protein>
<organism evidence="20 21">
    <name type="scientific">Skermanella aerolata</name>
    <dbReference type="NCBI Taxonomy" id="393310"/>
    <lineage>
        <taxon>Bacteria</taxon>
        <taxon>Pseudomonadati</taxon>
        <taxon>Pseudomonadota</taxon>
        <taxon>Alphaproteobacteria</taxon>
        <taxon>Rhodospirillales</taxon>
        <taxon>Azospirillaceae</taxon>
        <taxon>Skermanella</taxon>
    </lineage>
</organism>
<keyword evidence="10 15" id="KW-0460">Magnesium</keyword>
<dbReference type="Gene3D" id="2.40.50.140">
    <property type="entry name" value="Nucleic acid-binding proteins"/>
    <property type="match status" value="1"/>
</dbReference>
<dbReference type="InterPro" id="IPR045060">
    <property type="entry name" value="Phe-tRNA-ligase_IIc_bsu"/>
</dbReference>
<dbReference type="EC" id="6.1.1.20" evidence="15"/>
<reference evidence="20 21" key="1">
    <citation type="submission" date="2019-07" db="EMBL/GenBank/DDBJ databases">
        <title>Whole genome shotgun sequence of Skermanella aerolata NBRC 106429.</title>
        <authorList>
            <person name="Hosoyama A."/>
            <person name="Uohara A."/>
            <person name="Ohji S."/>
            <person name="Ichikawa N."/>
        </authorList>
    </citation>
    <scope>NUCLEOTIDE SEQUENCE [LARGE SCALE GENOMIC DNA]</scope>
    <source>
        <strain evidence="20 21">NBRC 106429</strain>
    </source>
</reference>
<comment type="cofactor">
    <cofactor evidence="15">
        <name>Mg(2+)</name>
        <dbReference type="ChEBI" id="CHEBI:18420"/>
    </cofactor>
    <text evidence="15">Binds 2 magnesium ions per tetramer.</text>
</comment>
<gene>
    <name evidence="15 20" type="primary">pheT</name>
    <name evidence="20" type="ORF">SAE02_46050</name>
</gene>
<dbReference type="AlphaFoldDB" id="A0A512DVH1"/>
<keyword evidence="7 15" id="KW-0479">Metal-binding</keyword>